<keyword evidence="11" id="KW-1185">Reference proteome</keyword>
<keyword evidence="5" id="KW-0862">Zinc</keyword>
<dbReference type="OrthoDB" id="9762536at2"/>
<dbReference type="Proteomes" id="UP000006048">
    <property type="component" value="Chromosome"/>
</dbReference>
<dbReference type="CDD" id="cd05014">
    <property type="entry name" value="SIS_Kpsf"/>
    <property type="match status" value="1"/>
</dbReference>
<keyword evidence="5" id="KW-0479">Metal-binding</keyword>
<dbReference type="InterPro" id="IPR004800">
    <property type="entry name" value="KdsD/KpsF-type"/>
</dbReference>
<dbReference type="NCBIfam" id="TIGR00393">
    <property type="entry name" value="kpsF"/>
    <property type="match status" value="1"/>
</dbReference>
<dbReference type="AlphaFoldDB" id="I4B903"/>
<name>I4B903_TURPD</name>
<evidence type="ECO:0000256" key="2">
    <source>
        <dbReference type="ARBA" id="ARBA00022737"/>
    </source>
</evidence>
<dbReference type="InterPro" id="IPR000644">
    <property type="entry name" value="CBS_dom"/>
</dbReference>
<dbReference type="KEGG" id="tpx:Turpa_3121"/>
<feature type="site" description="Catalytically relevant" evidence="6">
    <location>
        <position position="54"/>
    </location>
</feature>
<dbReference type="PROSITE" id="PS51464">
    <property type="entry name" value="SIS"/>
    <property type="match status" value="1"/>
</dbReference>
<protein>
    <submittedName>
        <fullName evidence="10">KpsF/GutQ family protein</fullName>
    </submittedName>
</protein>
<dbReference type="GO" id="GO:0097367">
    <property type="term" value="F:carbohydrate derivative binding"/>
    <property type="evidence" value="ECO:0007669"/>
    <property type="project" value="InterPro"/>
</dbReference>
<feature type="domain" description="SIS" evidence="9">
    <location>
        <begin position="36"/>
        <end position="179"/>
    </location>
</feature>
<dbReference type="GO" id="GO:0005975">
    <property type="term" value="P:carbohydrate metabolic process"/>
    <property type="evidence" value="ECO:0007669"/>
    <property type="project" value="InterPro"/>
</dbReference>
<dbReference type="PANTHER" id="PTHR42745:SF1">
    <property type="entry name" value="ARABINOSE 5-PHOSPHATE ISOMERASE KDSD"/>
    <property type="match status" value="1"/>
</dbReference>
<proteinExistence type="inferred from homology"/>
<feature type="domain" description="CBS" evidence="8">
    <location>
        <begin position="275"/>
        <end position="325"/>
    </location>
</feature>
<dbReference type="InterPro" id="IPR035474">
    <property type="entry name" value="SIS_Kpsf"/>
</dbReference>
<dbReference type="InterPro" id="IPR050986">
    <property type="entry name" value="GutQ/KpsF_isomerases"/>
</dbReference>
<dbReference type="GO" id="GO:0016853">
    <property type="term" value="F:isomerase activity"/>
    <property type="evidence" value="ECO:0007669"/>
    <property type="project" value="InterPro"/>
</dbReference>
<dbReference type="PATRIC" id="fig|869212.3.peg.3149"/>
<evidence type="ECO:0000256" key="5">
    <source>
        <dbReference type="PIRSR" id="PIRSR004692-2"/>
    </source>
</evidence>
<gene>
    <name evidence="10" type="ordered locus">Turpa_3121</name>
</gene>
<dbReference type="PIRSF" id="PIRSF004692">
    <property type="entry name" value="KdsD_KpsF"/>
    <property type="match status" value="1"/>
</dbReference>
<keyword evidence="2" id="KW-0677">Repeat</keyword>
<evidence type="ECO:0000313" key="10">
    <source>
        <dbReference type="EMBL" id="AFM13760.1"/>
    </source>
</evidence>
<dbReference type="Pfam" id="PF00571">
    <property type="entry name" value="CBS"/>
    <property type="match status" value="2"/>
</dbReference>
<evidence type="ECO:0000256" key="3">
    <source>
        <dbReference type="ARBA" id="ARBA00023122"/>
    </source>
</evidence>
<accession>I4B903</accession>
<comment type="similarity">
    <text evidence="1 4">Belongs to the SIS family. GutQ/KpsF subfamily.</text>
</comment>
<dbReference type="InterPro" id="IPR001347">
    <property type="entry name" value="SIS_dom"/>
</dbReference>
<dbReference type="EMBL" id="CP002959">
    <property type="protein sequence ID" value="AFM13760.1"/>
    <property type="molecule type" value="Genomic_DNA"/>
</dbReference>
<evidence type="ECO:0000259" key="8">
    <source>
        <dbReference type="PROSITE" id="PS51371"/>
    </source>
</evidence>
<dbReference type="PROSITE" id="PS51371">
    <property type="entry name" value="CBS"/>
    <property type="match status" value="1"/>
</dbReference>
<dbReference type="Gene3D" id="3.40.50.10490">
    <property type="entry name" value="Glucose-6-phosphate isomerase like protein, domain 1"/>
    <property type="match status" value="1"/>
</dbReference>
<dbReference type="GO" id="GO:1901135">
    <property type="term" value="P:carbohydrate derivative metabolic process"/>
    <property type="evidence" value="ECO:0007669"/>
    <property type="project" value="InterPro"/>
</dbReference>
<dbReference type="RefSeq" id="WP_014804260.1">
    <property type="nucleotide sequence ID" value="NC_018020.1"/>
</dbReference>
<dbReference type="GO" id="GO:0046872">
    <property type="term" value="F:metal ion binding"/>
    <property type="evidence" value="ECO:0007669"/>
    <property type="project" value="UniProtKB-KW"/>
</dbReference>
<dbReference type="Pfam" id="PF01380">
    <property type="entry name" value="SIS"/>
    <property type="match status" value="1"/>
</dbReference>
<evidence type="ECO:0000256" key="4">
    <source>
        <dbReference type="PIRNR" id="PIRNR004692"/>
    </source>
</evidence>
<sequence>MKNDLKAAIADTFKAAETSLNANLSNPTFIGQVASAAAVMAESKSRILTCGMGKSGLIARKVAATLTSTGSPSVFLHPADALHGDIGNLQAKEVVLAFSNSGETREIVELMPHIKRLQGKLIAVTQKAESTLARDADAAIIYSITREGCPLELAPMASTTMSLVIGDAIATALIKLRKFRREDFGKYHPSGTLGKKLLTRVKDVMQPIDGVLIARSSPFKTFLPKMIAANLGCMVITGSKGHLRGILTDGDIKRLLEFYTASPTKLFNATAGDIMTEDPIFVRDAALVDEAFALMQEKKTYILPVVNAQKKPVGVVRMHDLMVTK</sequence>
<feature type="site" description="Catalytically relevant" evidence="6">
    <location>
        <position position="147"/>
    </location>
</feature>
<evidence type="ECO:0000256" key="1">
    <source>
        <dbReference type="ARBA" id="ARBA00008165"/>
    </source>
</evidence>
<evidence type="ECO:0000256" key="7">
    <source>
        <dbReference type="PROSITE-ProRule" id="PRU00703"/>
    </source>
</evidence>
<feature type="site" description="Catalytically relevant" evidence="6">
    <location>
        <position position="188"/>
    </location>
</feature>
<dbReference type="STRING" id="869212.Turpa_3121"/>
<dbReference type="HOGENOM" id="CLU_040681_13_1_12"/>
<keyword evidence="3 7" id="KW-0129">CBS domain</keyword>
<evidence type="ECO:0000259" key="9">
    <source>
        <dbReference type="PROSITE" id="PS51464"/>
    </source>
</evidence>
<organism evidence="10 11">
    <name type="scientific">Turneriella parva (strain ATCC BAA-1111 / DSM 21527 / NCTC 11395 / H)</name>
    <name type="common">Leptospira parva</name>
    <dbReference type="NCBI Taxonomy" id="869212"/>
    <lineage>
        <taxon>Bacteria</taxon>
        <taxon>Pseudomonadati</taxon>
        <taxon>Spirochaetota</taxon>
        <taxon>Spirochaetia</taxon>
        <taxon>Leptospirales</taxon>
        <taxon>Leptospiraceae</taxon>
        <taxon>Turneriella</taxon>
    </lineage>
</organism>
<dbReference type="SUPFAM" id="SSF53697">
    <property type="entry name" value="SIS domain"/>
    <property type="match status" value="1"/>
</dbReference>
<dbReference type="InterPro" id="IPR046348">
    <property type="entry name" value="SIS_dom_sf"/>
</dbReference>
<evidence type="ECO:0000256" key="6">
    <source>
        <dbReference type="PIRSR" id="PIRSR004692-3"/>
    </source>
</evidence>
<reference evidence="10 11" key="1">
    <citation type="submission" date="2012-06" db="EMBL/GenBank/DDBJ databases">
        <title>The complete chromosome of genome of Turneriella parva DSM 21527.</title>
        <authorList>
            <consortium name="US DOE Joint Genome Institute (JGI-PGF)"/>
            <person name="Lucas S."/>
            <person name="Han J."/>
            <person name="Lapidus A."/>
            <person name="Bruce D."/>
            <person name="Goodwin L."/>
            <person name="Pitluck S."/>
            <person name="Peters L."/>
            <person name="Kyrpides N."/>
            <person name="Mavromatis K."/>
            <person name="Ivanova N."/>
            <person name="Mikhailova N."/>
            <person name="Chertkov O."/>
            <person name="Detter J.C."/>
            <person name="Tapia R."/>
            <person name="Han C."/>
            <person name="Land M."/>
            <person name="Hauser L."/>
            <person name="Markowitz V."/>
            <person name="Cheng J.-F."/>
            <person name="Hugenholtz P."/>
            <person name="Woyke T."/>
            <person name="Wu D."/>
            <person name="Gronow S."/>
            <person name="Wellnitz S."/>
            <person name="Brambilla E."/>
            <person name="Klenk H.-P."/>
            <person name="Eisen J.A."/>
        </authorList>
    </citation>
    <scope>NUCLEOTIDE SEQUENCE [LARGE SCALE GENOMIC DNA]</scope>
    <source>
        <strain evidence="11">ATCC BAA-1111 / DSM 21527 / NCTC 11395 / H</strain>
    </source>
</reference>
<feature type="site" description="Catalytically relevant" evidence="6">
    <location>
        <position position="106"/>
    </location>
</feature>
<evidence type="ECO:0000313" key="11">
    <source>
        <dbReference type="Proteomes" id="UP000006048"/>
    </source>
</evidence>
<dbReference type="InterPro" id="IPR046342">
    <property type="entry name" value="CBS_dom_sf"/>
</dbReference>
<dbReference type="Gene3D" id="3.10.580.10">
    <property type="entry name" value="CBS-domain"/>
    <property type="match status" value="1"/>
</dbReference>
<feature type="binding site" evidence="5">
    <location>
        <position position="77"/>
    </location>
    <ligand>
        <name>Zn(2+)</name>
        <dbReference type="ChEBI" id="CHEBI:29105"/>
    </ligand>
</feature>
<dbReference type="PANTHER" id="PTHR42745">
    <property type="match status" value="1"/>
</dbReference>